<dbReference type="EMBL" id="JAOQJQ010000001">
    <property type="protein sequence ID" value="MCU6761120.1"/>
    <property type="molecule type" value="Genomic_DNA"/>
</dbReference>
<reference evidence="2 3" key="1">
    <citation type="journal article" date="2021" name="ISME Commun">
        <title>Automated analysis of genomic sequences facilitates high-throughput and comprehensive description of bacteria.</title>
        <authorList>
            <person name="Hitch T.C.A."/>
        </authorList>
    </citation>
    <scope>NUCLEOTIDE SEQUENCE [LARGE SCALE GENOMIC DNA]</scope>
    <source>
        <strain evidence="2 3">Sanger_109</strain>
    </source>
</reference>
<evidence type="ECO:0000313" key="3">
    <source>
        <dbReference type="Proteomes" id="UP001652442"/>
    </source>
</evidence>
<dbReference type="Proteomes" id="UP001652442">
    <property type="component" value="Unassembled WGS sequence"/>
</dbReference>
<gene>
    <name evidence="2" type="ORF">OCV88_02060</name>
</gene>
<feature type="signal peptide" evidence="1">
    <location>
        <begin position="1"/>
        <end position="18"/>
    </location>
</feature>
<comment type="caution">
    <text evidence="2">The sequence shown here is derived from an EMBL/GenBank/DDBJ whole genome shotgun (WGS) entry which is preliminary data.</text>
</comment>
<evidence type="ECO:0000256" key="1">
    <source>
        <dbReference type="SAM" id="SignalP"/>
    </source>
</evidence>
<proteinExistence type="predicted"/>
<name>A0ABT2TG04_9FIRM</name>
<organism evidence="2 3">
    <name type="scientific">Brotonthovivens ammoniilytica</name>
    <dbReference type="NCBI Taxonomy" id="2981725"/>
    <lineage>
        <taxon>Bacteria</taxon>
        <taxon>Bacillati</taxon>
        <taxon>Bacillota</taxon>
        <taxon>Clostridia</taxon>
        <taxon>Lachnospirales</taxon>
        <taxon>Lachnospiraceae</taxon>
        <taxon>Brotonthovivens</taxon>
    </lineage>
</organism>
<evidence type="ECO:0000313" key="2">
    <source>
        <dbReference type="EMBL" id="MCU6761120.1"/>
    </source>
</evidence>
<protein>
    <submittedName>
        <fullName evidence="2">DUF1490 family protein</fullName>
    </submittedName>
</protein>
<feature type="chain" id="PRO_5046861329" evidence="1">
    <location>
        <begin position="19"/>
        <end position="88"/>
    </location>
</feature>
<dbReference type="RefSeq" id="WP_158423965.1">
    <property type="nucleotide sequence ID" value="NZ_JAOQJQ010000001.1"/>
</dbReference>
<sequence>MKFYKNMKFICFASGVLAALVGTKLVKDKTVRKACVATMAKGMKVQKNAQEAFQNMKEEAEDLCYEAQKKAGILNEEEETSEETVSEE</sequence>
<accession>A0ABT2TG04</accession>
<keyword evidence="1" id="KW-0732">Signal</keyword>
<keyword evidence="3" id="KW-1185">Reference proteome</keyword>